<dbReference type="STRING" id="1851148.SMSP2_01210"/>
<organism evidence="2 3">
    <name type="scientific">Limihaloglobus sulfuriphilus</name>
    <dbReference type="NCBI Taxonomy" id="1851148"/>
    <lineage>
        <taxon>Bacteria</taxon>
        <taxon>Pseudomonadati</taxon>
        <taxon>Planctomycetota</taxon>
        <taxon>Phycisphaerae</taxon>
        <taxon>Sedimentisphaerales</taxon>
        <taxon>Sedimentisphaeraceae</taxon>
        <taxon>Limihaloglobus</taxon>
    </lineage>
</organism>
<dbReference type="KEGG" id="pbas:SMSP2_01210"/>
<dbReference type="SMART" id="SM00344">
    <property type="entry name" value="HTH_ASNC"/>
    <property type="match status" value="1"/>
</dbReference>
<dbReference type="PANTHER" id="PTHR30154">
    <property type="entry name" value="LEUCINE-RESPONSIVE REGULATORY PROTEIN"/>
    <property type="match status" value="1"/>
</dbReference>
<dbReference type="Pfam" id="PF13412">
    <property type="entry name" value="HTH_24"/>
    <property type="match status" value="1"/>
</dbReference>
<dbReference type="SUPFAM" id="SSF46785">
    <property type="entry name" value="Winged helix' DNA-binding domain"/>
    <property type="match status" value="1"/>
</dbReference>
<dbReference type="GO" id="GO:0043200">
    <property type="term" value="P:response to amino acid"/>
    <property type="evidence" value="ECO:0007669"/>
    <property type="project" value="TreeGrafter"/>
</dbReference>
<dbReference type="InterPro" id="IPR019887">
    <property type="entry name" value="Tscrpt_reg_AsnC/Lrp_C"/>
</dbReference>
<dbReference type="PANTHER" id="PTHR30154:SF34">
    <property type="entry name" value="TRANSCRIPTIONAL REGULATOR AZLB"/>
    <property type="match status" value="1"/>
</dbReference>
<dbReference type="InterPro" id="IPR036390">
    <property type="entry name" value="WH_DNA-bd_sf"/>
</dbReference>
<name>A0A1Q2ME82_9BACT</name>
<proteinExistence type="predicted"/>
<dbReference type="Proteomes" id="UP000188181">
    <property type="component" value="Chromosome"/>
</dbReference>
<dbReference type="Gene3D" id="1.10.10.10">
    <property type="entry name" value="Winged helix-like DNA-binding domain superfamily/Winged helix DNA-binding domain"/>
    <property type="match status" value="1"/>
</dbReference>
<dbReference type="AlphaFoldDB" id="A0A1Q2ME82"/>
<dbReference type="SUPFAM" id="SSF54909">
    <property type="entry name" value="Dimeric alpha+beta barrel"/>
    <property type="match status" value="1"/>
</dbReference>
<dbReference type="GO" id="GO:0006355">
    <property type="term" value="P:regulation of DNA-templated transcription"/>
    <property type="evidence" value="ECO:0007669"/>
    <property type="project" value="UniProtKB-ARBA"/>
</dbReference>
<dbReference type="EMBL" id="CP019646">
    <property type="protein sequence ID" value="AQQ70848.1"/>
    <property type="molecule type" value="Genomic_DNA"/>
</dbReference>
<dbReference type="InterPro" id="IPR011008">
    <property type="entry name" value="Dimeric_a/b-barrel"/>
</dbReference>
<sequence>MQPDETDWKIIKLLSIQHESNAAIARKLSLSEGTVRQRIKRLLDCGLVRLRAVRNPNLLDNQQLAIVSANVAESRLLDEKASEIAKLKNVMSVSIVSGQYDLIIELLVDSNKGLMKFLTEELSTVKGVSRTESFVILKSYDKWI</sequence>
<protein>
    <submittedName>
        <fullName evidence="2">Leucine-responsive regulatory protein</fullName>
    </submittedName>
</protein>
<reference evidence="3" key="1">
    <citation type="submission" date="2017-02" db="EMBL/GenBank/DDBJ databases">
        <title>Comparative genomics and description of representatives of a novel lineage of planctomycetes thriving in anoxic sediments.</title>
        <authorList>
            <person name="Spring S."/>
            <person name="Bunk B."/>
            <person name="Sproer C."/>
        </authorList>
    </citation>
    <scope>NUCLEOTIDE SEQUENCE [LARGE SCALE GENOMIC DNA]</scope>
    <source>
        <strain evidence="3">SM-Chi-D1</strain>
    </source>
</reference>
<evidence type="ECO:0000313" key="2">
    <source>
        <dbReference type="EMBL" id="AQQ70848.1"/>
    </source>
</evidence>
<evidence type="ECO:0000259" key="1">
    <source>
        <dbReference type="Pfam" id="PF01037"/>
    </source>
</evidence>
<dbReference type="OrthoDB" id="529868at2"/>
<accession>A0A1Q2ME82</accession>
<dbReference type="RefSeq" id="WP_146683082.1">
    <property type="nucleotide sequence ID" value="NZ_CP019646.1"/>
</dbReference>
<dbReference type="Gene3D" id="3.30.70.920">
    <property type="match status" value="1"/>
</dbReference>
<dbReference type="InterPro" id="IPR011991">
    <property type="entry name" value="ArsR-like_HTH"/>
</dbReference>
<dbReference type="CDD" id="cd00090">
    <property type="entry name" value="HTH_ARSR"/>
    <property type="match status" value="1"/>
</dbReference>
<dbReference type="Pfam" id="PF01037">
    <property type="entry name" value="AsnC_trans_reg"/>
    <property type="match status" value="1"/>
</dbReference>
<dbReference type="InterPro" id="IPR036388">
    <property type="entry name" value="WH-like_DNA-bd_sf"/>
</dbReference>
<gene>
    <name evidence="2" type="primary">lrp</name>
    <name evidence="2" type="ORF">SMSP2_01210</name>
</gene>
<dbReference type="GO" id="GO:0005829">
    <property type="term" value="C:cytosol"/>
    <property type="evidence" value="ECO:0007669"/>
    <property type="project" value="TreeGrafter"/>
</dbReference>
<keyword evidence="3" id="KW-1185">Reference proteome</keyword>
<dbReference type="InterPro" id="IPR019888">
    <property type="entry name" value="Tscrpt_reg_AsnC-like"/>
</dbReference>
<dbReference type="GO" id="GO:0043565">
    <property type="term" value="F:sequence-specific DNA binding"/>
    <property type="evidence" value="ECO:0007669"/>
    <property type="project" value="InterPro"/>
</dbReference>
<evidence type="ECO:0000313" key="3">
    <source>
        <dbReference type="Proteomes" id="UP000188181"/>
    </source>
</evidence>
<feature type="domain" description="Transcription regulator AsnC/Lrp ligand binding" evidence="1">
    <location>
        <begin position="76"/>
        <end position="138"/>
    </location>
</feature>